<feature type="active site" description="Nucleophile" evidence="10 11">
    <location>
        <position position="98"/>
    </location>
</feature>
<proteinExistence type="inferred from homology"/>
<feature type="active site" evidence="10 11">
    <location>
        <position position="208"/>
    </location>
</feature>
<dbReference type="UniPathway" id="UPA00031">
    <property type="reaction ID" value="UER00010"/>
</dbReference>
<dbReference type="AlphaFoldDB" id="B2ICL4"/>
<keyword evidence="5 10" id="KW-0315">Glutamine amidotransferase</keyword>
<reference evidence="13 14" key="2">
    <citation type="journal article" date="2010" name="J. Bacteriol.">
        <title>Complete genome sequence of Beijerinckia indica subsp. indica.</title>
        <authorList>
            <person name="Tamas I."/>
            <person name="Dedysh S.N."/>
            <person name="Liesack W."/>
            <person name="Stott M.B."/>
            <person name="Alam M."/>
            <person name="Murrell J.C."/>
            <person name="Dunfield P.F."/>
        </authorList>
    </citation>
    <scope>NUCLEOTIDE SEQUENCE [LARGE SCALE GENOMIC DNA]</scope>
    <source>
        <strain evidence="14">ATCC 9039 / DSM 1715 / NCIMB 8712</strain>
    </source>
</reference>
<accession>B2ICL4</accession>
<evidence type="ECO:0000256" key="3">
    <source>
        <dbReference type="ARBA" id="ARBA00022605"/>
    </source>
</evidence>
<keyword evidence="13" id="KW-0808">Transferase</keyword>
<dbReference type="GO" id="GO:0004359">
    <property type="term" value="F:glutaminase activity"/>
    <property type="evidence" value="ECO:0007669"/>
    <property type="project" value="UniProtKB-EC"/>
</dbReference>
<dbReference type="PANTHER" id="PTHR42701">
    <property type="entry name" value="IMIDAZOLE GLYCEROL PHOSPHATE SYNTHASE SUBUNIT HISH"/>
    <property type="match status" value="1"/>
</dbReference>
<dbReference type="HOGENOM" id="CLU_071837_2_0_5"/>
<dbReference type="EMBL" id="CP001016">
    <property type="protein sequence ID" value="ACB93903.1"/>
    <property type="molecule type" value="Genomic_DNA"/>
</dbReference>
<keyword evidence="14" id="KW-1185">Reference proteome</keyword>
<dbReference type="RefSeq" id="WP_012383261.1">
    <property type="nucleotide sequence ID" value="NC_010581.1"/>
</dbReference>
<evidence type="ECO:0000256" key="5">
    <source>
        <dbReference type="ARBA" id="ARBA00022962"/>
    </source>
</evidence>
<comment type="pathway">
    <text evidence="1 10">Amino-acid biosynthesis; L-histidine biosynthesis; L-histidine from 5-phospho-alpha-D-ribose 1-diphosphate: step 5/9.</text>
</comment>
<dbReference type="PROSITE" id="PS51273">
    <property type="entry name" value="GATASE_TYPE_1"/>
    <property type="match status" value="1"/>
</dbReference>
<dbReference type="Gene3D" id="3.40.50.880">
    <property type="match status" value="1"/>
</dbReference>
<dbReference type="STRING" id="395963.Bind_0247"/>
<evidence type="ECO:0000256" key="7">
    <source>
        <dbReference type="ARBA" id="ARBA00023239"/>
    </source>
</evidence>
<feature type="domain" description="Glutamine amidotransferase" evidence="12">
    <location>
        <begin position="16"/>
        <end position="222"/>
    </location>
</feature>
<dbReference type="NCBIfam" id="TIGR01855">
    <property type="entry name" value="IMP_synth_hisH"/>
    <property type="match status" value="1"/>
</dbReference>
<dbReference type="SUPFAM" id="SSF52317">
    <property type="entry name" value="Class I glutamine amidotransferase-like"/>
    <property type="match status" value="1"/>
</dbReference>
<comment type="subcellular location">
    <subcellularLocation>
        <location evidence="10">Cytoplasm</location>
    </subcellularLocation>
</comment>
<keyword evidence="6 10" id="KW-0368">Histidine biosynthesis</keyword>
<comment type="catalytic activity">
    <reaction evidence="8 10">
        <text>5-[(5-phospho-1-deoxy-D-ribulos-1-ylimino)methylamino]-1-(5-phospho-beta-D-ribosyl)imidazole-4-carboxamide + L-glutamine = D-erythro-1-(imidazol-4-yl)glycerol 3-phosphate + 5-amino-1-(5-phospho-beta-D-ribosyl)imidazole-4-carboxamide + L-glutamate + H(+)</text>
        <dbReference type="Rhea" id="RHEA:24793"/>
        <dbReference type="ChEBI" id="CHEBI:15378"/>
        <dbReference type="ChEBI" id="CHEBI:29985"/>
        <dbReference type="ChEBI" id="CHEBI:58278"/>
        <dbReference type="ChEBI" id="CHEBI:58359"/>
        <dbReference type="ChEBI" id="CHEBI:58475"/>
        <dbReference type="ChEBI" id="CHEBI:58525"/>
        <dbReference type="EC" id="4.3.2.10"/>
    </reaction>
</comment>
<evidence type="ECO:0000256" key="11">
    <source>
        <dbReference type="PIRSR" id="PIRSR000495-1"/>
    </source>
</evidence>
<comment type="function">
    <text evidence="10">IGPS catalyzes the conversion of PRFAR and glutamine to IGP, AICAR and glutamate. The HisH subunit catalyzes the hydrolysis of glutamine to glutamate and ammonia as part of the synthesis of IGP and AICAR. The resulting ammonia molecule is channeled to the active site of HisF.</text>
</comment>
<dbReference type="OrthoDB" id="9807137at2"/>
<dbReference type="EC" id="4.3.2.10" evidence="10"/>
<evidence type="ECO:0000256" key="9">
    <source>
        <dbReference type="ARBA" id="ARBA00049534"/>
    </source>
</evidence>
<dbReference type="HAMAP" id="MF_00278">
    <property type="entry name" value="HisH"/>
    <property type="match status" value="1"/>
</dbReference>
<evidence type="ECO:0000259" key="12">
    <source>
        <dbReference type="Pfam" id="PF00117"/>
    </source>
</evidence>
<dbReference type="PANTHER" id="PTHR42701:SF1">
    <property type="entry name" value="IMIDAZOLE GLYCEROL PHOSPHATE SYNTHASE SUBUNIT HISH"/>
    <property type="match status" value="1"/>
</dbReference>
<keyword evidence="10" id="KW-0963">Cytoplasm</keyword>
<evidence type="ECO:0000313" key="13">
    <source>
        <dbReference type="EMBL" id="ACB93903.1"/>
    </source>
</evidence>
<dbReference type="InterPro" id="IPR017926">
    <property type="entry name" value="GATASE"/>
</dbReference>
<comment type="subunit">
    <text evidence="2 10">Heterodimer of HisH and HisF.</text>
</comment>
<dbReference type="Pfam" id="PF00117">
    <property type="entry name" value="GATase"/>
    <property type="match status" value="1"/>
</dbReference>
<feature type="active site" evidence="10 11">
    <location>
        <position position="206"/>
    </location>
</feature>
<keyword evidence="7 10" id="KW-0456">Lyase</keyword>
<dbReference type="GO" id="GO:0016829">
    <property type="term" value="F:lyase activity"/>
    <property type="evidence" value="ECO:0007669"/>
    <property type="project" value="UniProtKB-KW"/>
</dbReference>
<gene>
    <name evidence="10" type="primary">hisH</name>
    <name evidence="13" type="ordered locus">Bind_0247</name>
</gene>
<dbReference type="InterPro" id="IPR029062">
    <property type="entry name" value="Class_I_gatase-like"/>
</dbReference>
<dbReference type="KEGG" id="bid:Bind_0247"/>
<evidence type="ECO:0000256" key="4">
    <source>
        <dbReference type="ARBA" id="ARBA00022801"/>
    </source>
</evidence>
<dbReference type="GO" id="GO:0005737">
    <property type="term" value="C:cytoplasm"/>
    <property type="evidence" value="ECO:0007669"/>
    <property type="project" value="UniProtKB-SubCell"/>
</dbReference>
<evidence type="ECO:0000256" key="1">
    <source>
        <dbReference type="ARBA" id="ARBA00005091"/>
    </source>
</evidence>
<dbReference type="GO" id="GO:0000105">
    <property type="term" value="P:L-histidine biosynthetic process"/>
    <property type="evidence" value="ECO:0007669"/>
    <property type="project" value="UniProtKB-UniRule"/>
</dbReference>
<keyword evidence="3 10" id="KW-0028">Amino-acid biosynthesis</keyword>
<dbReference type="InterPro" id="IPR010139">
    <property type="entry name" value="Imidazole-glycPsynth_HisH"/>
</dbReference>
<evidence type="ECO:0000256" key="6">
    <source>
        <dbReference type="ARBA" id="ARBA00023102"/>
    </source>
</evidence>
<dbReference type="CDD" id="cd01748">
    <property type="entry name" value="GATase1_IGP_Synthase"/>
    <property type="match status" value="1"/>
</dbReference>
<evidence type="ECO:0000313" key="14">
    <source>
        <dbReference type="Proteomes" id="UP000001695"/>
    </source>
</evidence>
<protein>
    <recommendedName>
        <fullName evidence="10">Imidazole glycerol phosphate synthase subunit HisH</fullName>
        <ecNumber evidence="10">4.3.2.10</ecNumber>
    </recommendedName>
    <alternativeName>
        <fullName evidence="10">IGP synthase glutaminase subunit</fullName>
        <ecNumber evidence="10">3.5.1.2</ecNumber>
    </alternativeName>
    <alternativeName>
        <fullName evidence="10">IGP synthase subunit HisH</fullName>
    </alternativeName>
    <alternativeName>
        <fullName evidence="10">ImGP synthase subunit HisH</fullName>
        <shortName evidence="10">IGPS subunit HisH</shortName>
    </alternativeName>
</protein>
<keyword evidence="4 10" id="KW-0378">Hydrolase</keyword>
<evidence type="ECO:0000256" key="2">
    <source>
        <dbReference type="ARBA" id="ARBA00011152"/>
    </source>
</evidence>
<evidence type="ECO:0000256" key="10">
    <source>
        <dbReference type="HAMAP-Rule" id="MF_00278"/>
    </source>
</evidence>
<evidence type="ECO:0000256" key="8">
    <source>
        <dbReference type="ARBA" id="ARBA00047838"/>
    </source>
</evidence>
<name>B2ICL4_BEII9</name>
<sequence length="226" mass="24064">MNEAKTAASRLGVAIVDYGSGNLHSAHKAFERAASETGYAGTIAVTHDPEAVALADRIVLPGVGAFADCRRGLNAVPGMIEAMEHAVRREGKPFLGICVGMQLLATRGLEHETTAGLDWIKGEVAALEPTDKSLKIPHMGWNTLTALRPHPLLAGIPLGAEGLHAYFVHSYAFRPQREADLIATTDYGGPVTAMIGEANIAGTQFHPEKSQTLGLALISNFLKWHP</sequence>
<organism evidence="13 14">
    <name type="scientific">Beijerinckia indica subsp. indica (strain ATCC 9039 / DSM 1715 / NCIMB 8712)</name>
    <dbReference type="NCBI Taxonomy" id="395963"/>
    <lineage>
        <taxon>Bacteria</taxon>
        <taxon>Pseudomonadati</taxon>
        <taxon>Pseudomonadota</taxon>
        <taxon>Alphaproteobacteria</taxon>
        <taxon>Hyphomicrobiales</taxon>
        <taxon>Beijerinckiaceae</taxon>
        <taxon>Beijerinckia</taxon>
    </lineage>
</organism>
<dbReference type="Proteomes" id="UP000001695">
    <property type="component" value="Chromosome"/>
</dbReference>
<dbReference type="EC" id="3.5.1.2" evidence="10"/>
<comment type="catalytic activity">
    <reaction evidence="9 10">
        <text>L-glutamine + H2O = L-glutamate + NH4(+)</text>
        <dbReference type="Rhea" id="RHEA:15889"/>
        <dbReference type="ChEBI" id="CHEBI:15377"/>
        <dbReference type="ChEBI" id="CHEBI:28938"/>
        <dbReference type="ChEBI" id="CHEBI:29985"/>
        <dbReference type="ChEBI" id="CHEBI:58359"/>
        <dbReference type="EC" id="3.5.1.2"/>
    </reaction>
</comment>
<dbReference type="GO" id="GO:0000107">
    <property type="term" value="F:imidazoleglycerol-phosphate synthase activity"/>
    <property type="evidence" value="ECO:0007669"/>
    <property type="project" value="UniProtKB-UniRule"/>
</dbReference>
<dbReference type="PIRSF" id="PIRSF000495">
    <property type="entry name" value="Amidotransf_hisH"/>
    <property type="match status" value="1"/>
</dbReference>
<reference evidence="14" key="1">
    <citation type="submission" date="2008-03" db="EMBL/GenBank/DDBJ databases">
        <title>Complete sequence of chromosome of Beijerinckia indica subsp. indica ATCC 9039.</title>
        <authorList>
            <consortium name="US DOE Joint Genome Institute"/>
            <person name="Copeland A."/>
            <person name="Lucas S."/>
            <person name="Lapidus A."/>
            <person name="Glavina del Rio T."/>
            <person name="Dalin E."/>
            <person name="Tice H."/>
            <person name="Bruce D."/>
            <person name="Goodwin L."/>
            <person name="Pitluck S."/>
            <person name="LaButti K."/>
            <person name="Schmutz J."/>
            <person name="Larimer F."/>
            <person name="Land M."/>
            <person name="Hauser L."/>
            <person name="Kyrpides N."/>
            <person name="Mikhailova N."/>
            <person name="Dunfield P.F."/>
            <person name="Dedysh S.N."/>
            <person name="Liesack W."/>
            <person name="Saw J.H."/>
            <person name="Alam M."/>
            <person name="Chen Y."/>
            <person name="Murrell J.C."/>
            <person name="Richardson P."/>
        </authorList>
    </citation>
    <scope>NUCLEOTIDE SEQUENCE [LARGE SCALE GENOMIC DNA]</scope>
    <source>
        <strain evidence="14">ATCC 9039 / DSM 1715 / NCIMB 8712</strain>
    </source>
</reference>
<dbReference type="eggNOG" id="COG0118">
    <property type="taxonomic scope" value="Bacteria"/>
</dbReference>